<keyword evidence="1" id="KW-1133">Transmembrane helix</keyword>
<proteinExistence type="predicted"/>
<feature type="transmembrane region" description="Helical" evidence="1">
    <location>
        <begin position="15"/>
        <end position="40"/>
    </location>
</feature>
<reference evidence="2" key="1">
    <citation type="submission" date="2014-11" db="EMBL/GenBank/DDBJ databases">
        <authorList>
            <person name="Amaro Gonzalez C."/>
        </authorList>
    </citation>
    <scope>NUCLEOTIDE SEQUENCE</scope>
</reference>
<keyword evidence="1" id="KW-0472">Membrane</keyword>
<keyword evidence="1" id="KW-0812">Transmembrane</keyword>
<sequence>MLSTGFSLLSMVSTITYFCALTPNTSLISFSMFFLSICICPDFSTMTKA</sequence>
<protein>
    <submittedName>
        <fullName evidence="2">Uncharacterized protein</fullName>
    </submittedName>
</protein>
<name>A0A0E9XSJ2_ANGAN</name>
<evidence type="ECO:0000256" key="1">
    <source>
        <dbReference type="SAM" id="Phobius"/>
    </source>
</evidence>
<reference evidence="2" key="2">
    <citation type="journal article" date="2015" name="Fish Shellfish Immunol.">
        <title>Early steps in the European eel (Anguilla anguilla)-Vibrio vulnificus interaction in the gills: Role of the RtxA13 toxin.</title>
        <authorList>
            <person name="Callol A."/>
            <person name="Pajuelo D."/>
            <person name="Ebbesson L."/>
            <person name="Teles M."/>
            <person name="MacKenzie S."/>
            <person name="Amaro C."/>
        </authorList>
    </citation>
    <scope>NUCLEOTIDE SEQUENCE</scope>
</reference>
<dbReference type="AlphaFoldDB" id="A0A0E9XSJ2"/>
<dbReference type="EMBL" id="GBXM01003777">
    <property type="protein sequence ID" value="JAI04801.1"/>
    <property type="molecule type" value="Transcribed_RNA"/>
</dbReference>
<evidence type="ECO:0000313" key="2">
    <source>
        <dbReference type="EMBL" id="JAI04801.1"/>
    </source>
</evidence>
<organism evidence="2">
    <name type="scientific">Anguilla anguilla</name>
    <name type="common">European freshwater eel</name>
    <name type="synonym">Muraena anguilla</name>
    <dbReference type="NCBI Taxonomy" id="7936"/>
    <lineage>
        <taxon>Eukaryota</taxon>
        <taxon>Metazoa</taxon>
        <taxon>Chordata</taxon>
        <taxon>Craniata</taxon>
        <taxon>Vertebrata</taxon>
        <taxon>Euteleostomi</taxon>
        <taxon>Actinopterygii</taxon>
        <taxon>Neopterygii</taxon>
        <taxon>Teleostei</taxon>
        <taxon>Anguilliformes</taxon>
        <taxon>Anguillidae</taxon>
        <taxon>Anguilla</taxon>
    </lineage>
</organism>
<accession>A0A0E9XSJ2</accession>